<feature type="region of interest" description="Disordered" evidence="2">
    <location>
        <begin position="415"/>
        <end position="474"/>
    </location>
</feature>
<dbReference type="Gene3D" id="3.80.10.10">
    <property type="entry name" value="Ribonuclease Inhibitor"/>
    <property type="match status" value="2"/>
</dbReference>
<evidence type="ECO:0000313" key="4">
    <source>
        <dbReference type="EMBL" id="PVD34346.1"/>
    </source>
</evidence>
<dbReference type="InterPro" id="IPR032675">
    <property type="entry name" value="LRR_dom_sf"/>
</dbReference>
<dbReference type="PANTHER" id="PTHR24114:SF50">
    <property type="entry name" value="RNI-LIKE PROTEIN"/>
    <property type="match status" value="1"/>
</dbReference>
<evidence type="ECO:0000256" key="2">
    <source>
        <dbReference type="SAM" id="MobiDB-lite"/>
    </source>
</evidence>
<feature type="compositionally biased region" description="Polar residues" evidence="2">
    <location>
        <begin position="430"/>
        <end position="441"/>
    </location>
</feature>
<keyword evidence="1" id="KW-0106">Calcium</keyword>
<dbReference type="EMBL" id="PZQS01000003">
    <property type="protein sequence ID" value="PVD34346.1"/>
    <property type="molecule type" value="Genomic_DNA"/>
</dbReference>
<dbReference type="CDD" id="cd00051">
    <property type="entry name" value="EFh"/>
    <property type="match status" value="1"/>
</dbReference>
<dbReference type="GO" id="GO:0005509">
    <property type="term" value="F:calcium ion binding"/>
    <property type="evidence" value="ECO:0007669"/>
    <property type="project" value="InterPro"/>
</dbReference>
<dbReference type="OrthoDB" id="120976at2759"/>
<dbReference type="InterPro" id="IPR011992">
    <property type="entry name" value="EF-hand-dom_pair"/>
</dbReference>
<keyword evidence="5" id="KW-1185">Reference proteome</keyword>
<name>A0A2T7PLP0_POMCA</name>
<evidence type="ECO:0000256" key="1">
    <source>
        <dbReference type="ARBA" id="ARBA00022837"/>
    </source>
</evidence>
<dbReference type="Gene3D" id="1.10.238.10">
    <property type="entry name" value="EF-hand"/>
    <property type="match status" value="1"/>
</dbReference>
<dbReference type="InterPro" id="IPR002048">
    <property type="entry name" value="EF_hand_dom"/>
</dbReference>
<comment type="caution">
    <text evidence="4">The sequence shown here is derived from an EMBL/GenBank/DDBJ whole genome shotgun (WGS) entry which is preliminary data.</text>
</comment>
<dbReference type="PROSITE" id="PS50222">
    <property type="entry name" value="EF_HAND_2"/>
    <property type="match status" value="1"/>
</dbReference>
<feature type="domain" description="EF-hand" evidence="3">
    <location>
        <begin position="356"/>
        <end position="386"/>
    </location>
</feature>
<protein>
    <recommendedName>
        <fullName evidence="3">EF-hand domain-containing protein</fullName>
    </recommendedName>
</protein>
<dbReference type="Pfam" id="PF13516">
    <property type="entry name" value="LRR_6"/>
    <property type="match status" value="3"/>
</dbReference>
<feature type="compositionally biased region" description="Polar residues" evidence="2">
    <location>
        <begin position="449"/>
        <end position="462"/>
    </location>
</feature>
<feature type="compositionally biased region" description="Basic and acidic residues" evidence="2">
    <location>
        <begin position="415"/>
        <end position="429"/>
    </location>
</feature>
<dbReference type="InterPro" id="IPR001611">
    <property type="entry name" value="Leu-rich_rpt"/>
</dbReference>
<dbReference type="SUPFAM" id="SSF52047">
    <property type="entry name" value="RNI-like"/>
    <property type="match status" value="1"/>
</dbReference>
<dbReference type="SMART" id="SM00368">
    <property type="entry name" value="LRR_RI"/>
    <property type="match status" value="5"/>
</dbReference>
<accession>A0A2T7PLP0</accession>
<dbReference type="InterPro" id="IPR052394">
    <property type="entry name" value="LRR-containing"/>
</dbReference>
<reference evidence="4 5" key="1">
    <citation type="submission" date="2018-04" db="EMBL/GenBank/DDBJ databases">
        <title>The genome of golden apple snail Pomacea canaliculata provides insight into stress tolerance and invasive adaptation.</title>
        <authorList>
            <person name="Liu C."/>
            <person name="Liu B."/>
            <person name="Ren Y."/>
            <person name="Zhang Y."/>
            <person name="Wang H."/>
            <person name="Li S."/>
            <person name="Jiang F."/>
            <person name="Yin L."/>
            <person name="Zhang G."/>
            <person name="Qian W."/>
            <person name="Fan W."/>
        </authorList>
    </citation>
    <scope>NUCLEOTIDE SEQUENCE [LARGE SCALE GENOMIC DNA]</scope>
    <source>
        <strain evidence="4">SZHN2017</strain>
        <tissue evidence="4">Muscle</tissue>
    </source>
</reference>
<dbReference type="InterPro" id="IPR018247">
    <property type="entry name" value="EF_Hand_1_Ca_BS"/>
</dbReference>
<sequence>MDEVAKITKALSPATSVLPINEPFLLEITGAFPYLYHLRAVCADCQCQGFCGVGKAPRAAGRLSRDIREVYERACAHLHVQPSRAFSKQCKHAVVELRDSKMGPGDIKPIAIALVRESHLCVLDLSHNNLGALGVSYIAEMLQENKSIVDLNLSATNPGREGIRALSETLRHNRSLSVLRLEENRIEHTDSQLLADIIKTSPSLRSLHLGHNRLGYYGGAAIAEAIAHNNSLGTLDLQWNHIRRDSAASIARALGGVPVDQEFINMVKTAQETRVLRVKHEEVITMATSDQKREHDPTNLSRFDPIMVLFEYMKLDNLRVIDMFQFMDTRKREKLSRNDMRDGLNTLKIPLTEYALDVIIEKLDLNKDGFVELDEMMKVHRETMRQIKLRTIKAKAKKREDESLNSLRQTLRDVIKKRKEENETRRDSVAKTTQGRKSSVGVTGLMASLQMTKTKQSRSNAQRPKKSLQAGITE</sequence>
<gene>
    <name evidence="4" type="ORF">C0Q70_05617</name>
</gene>
<dbReference type="SUPFAM" id="SSF47473">
    <property type="entry name" value="EF-hand"/>
    <property type="match status" value="1"/>
</dbReference>
<dbReference type="Pfam" id="PF13499">
    <property type="entry name" value="EF-hand_7"/>
    <property type="match status" value="1"/>
</dbReference>
<dbReference type="Proteomes" id="UP000245119">
    <property type="component" value="Linkage Group LG3"/>
</dbReference>
<dbReference type="PROSITE" id="PS00018">
    <property type="entry name" value="EF_HAND_1"/>
    <property type="match status" value="1"/>
</dbReference>
<dbReference type="PANTHER" id="PTHR24114">
    <property type="entry name" value="LEUCINE RICH REPEAT FAMILY PROTEIN"/>
    <property type="match status" value="1"/>
</dbReference>
<dbReference type="AlphaFoldDB" id="A0A2T7PLP0"/>
<evidence type="ECO:0000259" key="3">
    <source>
        <dbReference type="PROSITE" id="PS50222"/>
    </source>
</evidence>
<organism evidence="4 5">
    <name type="scientific">Pomacea canaliculata</name>
    <name type="common">Golden apple snail</name>
    <dbReference type="NCBI Taxonomy" id="400727"/>
    <lineage>
        <taxon>Eukaryota</taxon>
        <taxon>Metazoa</taxon>
        <taxon>Spiralia</taxon>
        <taxon>Lophotrochozoa</taxon>
        <taxon>Mollusca</taxon>
        <taxon>Gastropoda</taxon>
        <taxon>Caenogastropoda</taxon>
        <taxon>Architaenioglossa</taxon>
        <taxon>Ampullarioidea</taxon>
        <taxon>Ampullariidae</taxon>
        <taxon>Pomacea</taxon>
    </lineage>
</organism>
<evidence type="ECO:0000313" key="5">
    <source>
        <dbReference type="Proteomes" id="UP000245119"/>
    </source>
</evidence>
<proteinExistence type="predicted"/>